<evidence type="ECO:0000313" key="4">
    <source>
        <dbReference type="Proteomes" id="UP000198923"/>
    </source>
</evidence>
<proteinExistence type="predicted"/>
<feature type="transmembrane region" description="Helical" evidence="2">
    <location>
        <begin position="129"/>
        <end position="151"/>
    </location>
</feature>
<feature type="transmembrane region" description="Helical" evidence="2">
    <location>
        <begin position="100"/>
        <end position="117"/>
    </location>
</feature>
<gene>
    <name evidence="3" type="ORF">SAMN05421505_13033</name>
</gene>
<organism evidence="3 4">
    <name type="scientific">Sinosporangium album</name>
    <dbReference type="NCBI Taxonomy" id="504805"/>
    <lineage>
        <taxon>Bacteria</taxon>
        <taxon>Bacillati</taxon>
        <taxon>Actinomycetota</taxon>
        <taxon>Actinomycetes</taxon>
        <taxon>Streptosporangiales</taxon>
        <taxon>Streptosporangiaceae</taxon>
        <taxon>Sinosporangium</taxon>
    </lineage>
</organism>
<keyword evidence="2" id="KW-0472">Membrane</keyword>
<keyword evidence="2" id="KW-1133">Transmembrane helix</keyword>
<evidence type="ECO:0000256" key="2">
    <source>
        <dbReference type="SAM" id="Phobius"/>
    </source>
</evidence>
<feature type="compositionally biased region" description="Basic and acidic residues" evidence="1">
    <location>
        <begin position="13"/>
        <end position="22"/>
    </location>
</feature>
<dbReference type="RefSeq" id="WP_093173704.1">
    <property type="nucleotide sequence ID" value="NZ_FNCN01000030.1"/>
</dbReference>
<dbReference type="OrthoDB" id="3691358at2"/>
<sequence length="202" mass="21832">MITQTLRGIRQARNKDDPPDVERQSGLPYRILLTVMLAALLGFALGVDERLRGWEAYIASYVVAVAARTETGFNIVHAVVSFDRETGEAKGLQITPECTAAFLVIPLIVVTALIVWLRRKVSVWPMLALLAAVVLLALTDQARILTVVLLIKGLGFEPGYYWGHTMVGTVISVFGIGCTLVVYTVLAVRRGGSAQVGAVSVP</sequence>
<accession>A0A1G8H2K0</accession>
<dbReference type="AlphaFoldDB" id="A0A1G8H2K0"/>
<keyword evidence="4" id="KW-1185">Reference proteome</keyword>
<feature type="transmembrane region" description="Helical" evidence="2">
    <location>
        <begin position="163"/>
        <end position="186"/>
    </location>
</feature>
<evidence type="ECO:0000313" key="3">
    <source>
        <dbReference type="EMBL" id="SDI00826.1"/>
    </source>
</evidence>
<keyword evidence="2" id="KW-0812">Transmembrane</keyword>
<dbReference type="EMBL" id="FNCN01000030">
    <property type="protein sequence ID" value="SDI00826.1"/>
    <property type="molecule type" value="Genomic_DNA"/>
</dbReference>
<feature type="region of interest" description="Disordered" evidence="1">
    <location>
        <begin position="1"/>
        <end position="22"/>
    </location>
</feature>
<feature type="transmembrane region" description="Helical" evidence="2">
    <location>
        <begin position="27"/>
        <end position="46"/>
    </location>
</feature>
<dbReference type="Proteomes" id="UP000198923">
    <property type="component" value="Unassembled WGS sequence"/>
</dbReference>
<reference evidence="3 4" key="1">
    <citation type="submission" date="2016-10" db="EMBL/GenBank/DDBJ databases">
        <authorList>
            <person name="de Groot N.N."/>
        </authorList>
    </citation>
    <scope>NUCLEOTIDE SEQUENCE [LARGE SCALE GENOMIC DNA]</scope>
    <source>
        <strain evidence="3 4">CPCC 201354</strain>
    </source>
</reference>
<name>A0A1G8H2K0_9ACTN</name>
<evidence type="ECO:0000256" key="1">
    <source>
        <dbReference type="SAM" id="MobiDB-lite"/>
    </source>
</evidence>
<protein>
    <submittedName>
        <fullName evidence="3">Exosortase/archaeosortase family protein</fullName>
    </submittedName>
</protein>